<dbReference type="Proteomes" id="UP000510647">
    <property type="component" value="Chromosome 1"/>
</dbReference>
<gene>
    <name evidence="2" type="ORF">HG537_0A08040</name>
</gene>
<dbReference type="InterPro" id="IPR018814">
    <property type="entry name" value="DUF5427"/>
</dbReference>
<sequence>MAERKSTEADDVFEFLESLPQTGKADTGEVGEKPKGKNNEDIMEFLDELEKSNLSLSKKGREVEKPKQERATERKEVETVEEPLHDPITSLSKWWSSSGSATVSNLWNKTTEQASSIKTKLAQDQLDLSSKLSAATITDLARNLQKMVAGETDEVLRIHLVHDLVNFTQLQYNVEQKFDQVLSSQVQGGIRIFVDQWGHPHKSASDAQTDATSVRKLNIFNGKIADGEKLAFANLDNAIKLFDTAHEEYMKQQRESQELTDDTNSKNGISDIFISILPIAIPGHNQKAADDIPTTDSVQAGNFSFTIILKDITNGISSITRSQGFPLKWVGWLEGDHTTQQPKQDDEDEIVDPSDWVKEWIEDGLFLSLGVVAQNYVIERMGF</sequence>
<dbReference type="Pfam" id="PF10310">
    <property type="entry name" value="DUF5427"/>
    <property type="match status" value="1"/>
</dbReference>
<organism evidence="2 3">
    <name type="scientific">Torulaspora globosa</name>
    <dbReference type="NCBI Taxonomy" id="48254"/>
    <lineage>
        <taxon>Eukaryota</taxon>
        <taxon>Fungi</taxon>
        <taxon>Dikarya</taxon>
        <taxon>Ascomycota</taxon>
        <taxon>Saccharomycotina</taxon>
        <taxon>Saccharomycetes</taxon>
        <taxon>Saccharomycetales</taxon>
        <taxon>Saccharomycetaceae</taxon>
        <taxon>Torulaspora</taxon>
    </lineage>
</organism>
<accession>A0A7H9HPL7</accession>
<dbReference type="AlphaFoldDB" id="A0A7H9HPL7"/>
<feature type="region of interest" description="Disordered" evidence="1">
    <location>
        <begin position="1"/>
        <end position="40"/>
    </location>
</feature>
<evidence type="ECO:0000256" key="1">
    <source>
        <dbReference type="SAM" id="MobiDB-lite"/>
    </source>
</evidence>
<proteinExistence type="predicted"/>
<evidence type="ECO:0008006" key="4">
    <source>
        <dbReference type="Google" id="ProtNLM"/>
    </source>
</evidence>
<feature type="compositionally biased region" description="Basic and acidic residues" evidence="1">
    <location>
        <begin position="26"/>
        <end position="40"/>
    </location>
</feature>
<protein>
    <recommendedName>
        <fullName evidence="4">Maintenance of telomere capping protein 1</fullName>
    </recommendedName>
</protein>
<feature type="compositionally biased region" description="Basic and acidic residues" evidence="1">
    <location>
        <begin position="59"/>
        <end position="82"/>
    </location>
</feature>
<dbReference type="EMBL" id="CP059267">
    <property type="protein sequence ID" value="QLQ78557.1"/>
    <property type="molecule type" value="Genomic_DNA"/>
</dbReference>
<dbReference type="OrthoDB" id="5594977at2759"/>
<feature type="region of interest" description="Disordered" evidence="1">
    <location>
        <begin position="53"/>
        <end position="82"/>
    </location>
</feature>
<dbReference type="PANTHER" id="PTHR28265:SF1">
    <property type="entry name" value="MAINTENANCE OF TELOMERE CAPPING PROTEIN 1"/>
    <property type="match status" value="1"/>
</dbReference>
<reference evidence="2 3" key="1">
    <citation type="submission" date="2020-06" db="EMBL/GenBank/DDBJ databases">
        <title>The yeast mating-type switching endonuclease HO is a domesticated member of an unorthodox homing genetic element family.</title>
        <authorList>
            <person name="Coughlan A.Y."/>
            <person name="Lombardi L."/>
            <person name="Braun-Galleani S."/>
            <person name="Martos A.R."/>
            <person name="Galeote V."/>
            <person name="Bigey F."/>
            <person name="Dequin S."/>
            <person name="Byrne K.P."/>
            <person name="Wolfe K.H."/>
        </authorList>
    </citation>
    <scope>NUCLEOTIDE SEQUENCE [LARGE SCALE GENOMIC DNA]</scope>
    <source>
        <strain evidence="2 3">CBS2947</strain>
    </source>
</reference>
<name>A0A7H9HPL7_9SACH</name>
<evidence type="ECO:0000313" key="3">
    <source>
        <dbReference type="Proteomes" id="UP000510647"/>
    </source>
</evidence>
<evidence type="ECO:0000313" key="2">
    <source>
        <dbReference type="EMBL" id="QLQ78557.1"/>
    </source>
</evidence>
<keyword evidence="3" id="KW-1185">Reference proteome</keyword>
<dbReference type="PANTHER" id="PTHR28265">
    <property type="entry name" value="MAINTENANCE OF TELOMERE CAPPING PROTEIN 1"/>
    <property type="match status" value="1"/>
</dbReference>